<evidence type="ECO:0000313" key="9">
    <source>
        <dbReference type="Proteomes" id="UP001595455"/>
    </source>
</evidence>
<dbReference type="InterPro" id="IPR010998">
    <property type="entry name" value="Integrase_recombinase_N"/>
</dbReference>
<dbReference type="PROSITE" id="PS51898">
    <property type="entry name" value="TYR_RECOMBINASE"/>
    <property type="match status" value="1"/>
</dbReference>
<keyword evidence="3" id="KW-0238">DNA-binding</keyword>
<reference evidence="6" key="4">
    <citation type="submission" date="2024-09" db="EMBL/GenBank/DDBJ databases">
        <authorList>
            <person name="Sun Q."/>
            <person name="Mori K."/>
        </authorList>
    </citation>
    <scope>NUCLEOTIDE SEQUENCE</scope>
    <source>
        <strain evidence="6">KCTC 62575</strain>
    </source>
</reference>
<protein>
    <submittedName>
        <fullName evidence="7">DUF4102 domain-containing protein</fullName>
    </submittedName>
    <submittedName>
        <fullName evidence="6">Tyrosine-type recombinase/integrase</fullName>
    </submittedName>
</protein>
<reference evidence="9" key="3">
    <citation type="journal article" date="2019" name="Int. J. Syst. Evol. Microbiol.">
        <title>The Global Catalogue of Microorganisms (GCM) 10K type strain sequencing project: providing services to taxonomists for standard genome sequencing and annotation.</title>
        <authorList>
            <consortium name="The Broad Institute Genomics Platform"/>
            <consortium name="The Broad Institute Genome Sequencing Center for Infectious Disease"/>
            <person name="Wu L."/>
            <person name="Ma J."/>
        </authorList>
    </citation>
    <scope>NUCLEOTIDE SEQUENCE [LARGE SCALE GENOMIC DNA]</scope>
    <source>
        <strain evidence="9">KCTC 62575</strain>
    </source>
</reference>
<dbReference type="InterPro" id="IPR002104">
    <property type="entry name" value="Integrase_catalytic"/>
</dbReference>
<dbReference type="InterPro" id="IPR053876">
    <property type="entry name" value="Phage_int_M"/>
</dbReference>
<dbReference type="Proteomes" id="UP001595455">
    <property type="component" value="Unassembled WGS sequence"/>
</dbReference>
<dbReference type="InterPro" id="IPR011010">
    <property type="entry name" value="DNA_brk_join_enz"/>
</dbReference>
<dbReference type="Gene3D" id="3.30.160.390">
    <property type="entry name" value="Integrase, DNA-binding domain"/>
    <property type="match status" value="1"/>
</dbReference>
<evidence type="ECO:0000256" key="4">
    <source>
        <dbReference type="ARBA" id="ARBA00023172"/>
    </source>
</evidence>
<dbReference type="Proteomes" id="UP000240957">
    <property type="component" value="Unassembled WGS sequence"/>
</dbReference>
<proteinExistence type="inferred from homology"/>
<comment type="caution">
    <text evidence="7">The sequence shown here is derived from an EMBL/GenBank/DDBJ whole genome shotgun (WGS) entry which is preliminary data.</text>
</comment>
<keyword evidence="4" id="KW-0233">DNA recombination</keyword>
<dbReference type="OrthoDB" id="9795573at2"/>
<accession>A0A371YMG9</accession>
<keyword evidence="9" id="KW-1185">Reference proteome</keyword>
<name>A0A371YMG9_9GAMM</name>
<feature type="domain" description="Tyr recombinase" evidence="5">
    <location>
        <begin position="208"/>
        <end position="393"/>
    </location>
</feature>
<evidence type="ECO:0000256" key="2">
    <source>
        <dbReference type="ARBA" id="ARBA00022908"/>
    </source>
</evidence>
<keyword evidence="2" id="KW-0229">DNA integration</keyword>
<sequence>MLNDLKIKQLKAKEKVYRVADHSGLCIEIRPTGKKFWRYRYRFLNKPQMLTIGQYPEISLSYARSKAIEMREQLAKDIDPAAFKKNERLEALQSQNDTFSAIAKEYCNHKKNSKSETWLYVRELSYAVDIFPLIGNKPIKDVTSVDIKNIMDNALKRVEKSGKGTGENKSILVRQHIAEVMQYAIISDKLNNNPTYALRGYIHKPEVENAQPVNSKDRKLIMPSIDKYTGSISTKNALKALIYTMLRTIEIRRGLKEYIDFEARTWTIPVASKSDILAGKRNMKKNRIHIVPLSDQVVDILKAQFAAYPDSPYIFPGINNNTMIGPTTLNQAFRNMNLGHITMHDFRATASTDLNEANYNSNWIELQLAHVKGDKVKATYDHAKWLNDRRKMMQDWANIVDSWKE</sequence>
<dbReference type="Pfam" id="PF13356">
    <property type="entry name" value="Arm-DNA-bind_3"/>
    <property type="match status" value="1"/>
</dbReference>
<evidence type="ECO:0000313" key="7">
    <source>
        <dbReference type="EMBL" id="RFC82640.1"/>
    </source>
</evidence>
<dbReference type="Gene3D" id="1.10.443.10">
    <property type="entry name" value="Intergrase catalytic core"/>
    <property type="match status" value="1"/>
</dbReference>
<dbReference type="InterPro" id="IPR013762">
    <property type="entry name" value="Integrase-like_cat_sf"/>
</dbReference>
<dbReference type="Pfam" id="PF00589">
    <property type="entry name" value="Phage_integrase"/>
    <property type="match status" value="1"/>
</dbReference>
<evidence type="ECO:0000259" key="5">
    <source>
        <dbReference type="PROSITE" id="PS51898"/>
    </source>
</evidence>
<dbReference type="PANTHER" id="PTHR30629">
    <property type="entry name" value="PROPHAGE INTEGRASE"/>
    <property type="match status" value="1"/>
</dbReference>
<dbReference type="PANTHER" id="PTHR30629:SF2">
    <property type="entry name" value="PROPHAGE INTEGRASE INTS-RELATED"/>
    <property type="match status" value="1"/>
</dbReference>
<dbReference type="EMBL" id="PYIX02000030">
    <property type="protein sequence ID" value="RFC82640.1"/>
    <property type="molecule type" value="Genomic_DNA"/>
</dbReference>
<organism evidence="7 8">
    <name type="scientific">Acinetobacter sichuanensis</name>
    <dbReference type="NCBI Taxonomy" id="2136183"/>
    <lineage>
        <taxon>Bacteria</taxon>
        <taxon>Pseudomonadati</taxon>
        <taxon>Pseudomonadota</taxon>
        <taxon>Gammaproteobacteria</taxon>
        <taxon>Moraxellales</taxon>
        <taxon>Moraxellaceae</taxon>
        <taxon>Acinetobacter</taxon>
    </lineage>
</organism>
<dbReference type="AlphaFoldDB" id="A0A371YMG9"/>
<evidence type="ECO:0000256" key="1">
    <source>
        <dbReference type="ARBA" id="ARBA00008857"/>
    </source>
</evidence>
<dbReference type="GO" id="GO:0006310">
    <property type="term" value="P:DNA recombination"/>
    <property type="evidence" value="ECO:0007669"/>
    <property type="project" value="UniProtKB-KW"/>
</dbReference>
<dbReference type="CDD" id="cd00801">
    <property type="entry name" value="INT_P4_C"/>
    <property type="match status" value="1"/>
</dbReference>
<evidence type="ECO:0000313" key="6">
    <source>
        <dbReference type="EMBL" id="MFC2995062.1"/>
    </source>
</evidence>
<dbReference type="RefSeq" id="WP_107009291.1">
    <property type="nucleotide sequence ID" value="NZ_JBHRSF010000015.1"/>
</dbReference>
<dbReference type="GO" id="GO:0015074">
    <property type="term" value="P:DNA integration"/>
    <property type="evidence" value="ECO:0007669"/>
    <property type="project" value="UniProtKB-KW"/>
</dbReference>
<dbReference type="InterPro" id="IPR038488">
    <property type="entry name" value="Integrase_DNA-bd_sf"/>
</dbReference>
<dbReference type="Gene3D" id="1.10.150.130">
    <property type="match status" value="1"/>
</dbReference>
<dbReference type="Pfam" id="PF22022">
    <property type="entry name" value="Phage_int_M"/>
    <property type="match status" value="1"/>
</dbReference>
<comment type="similarity">
    <text evidence="1">Belongs to the 'phage' integrase family.</text>
</comment>
<dbReference type="InterPro" id="IPR050808">
    <property type="entry name" value="Phage_Integrase"/>
</dbReference>
<gene>
    <name evidence="6" type="ORF">ACFODO_07210</name>
    <name evidence="7" type="ORF">C9E89_015475</name>
</gene>
<evidence type="ECO:0000256" key="3">
    <source>
        <dbReference type="ARBA" id="ARBA00023125"/>
    </source>
</evidence>
<reference evidence="6" key="1">
    <citation type="journal article" date="2014" name="Int. J. Syst. Evol. Microbiol.">
        <title>Complete genome of a new Firmicutes species belonging to the dominant human colonic microbiota ('Ruminococcus bicirculans') reveals two chromosomes and a selective capacity to utilize plant glucans.</title>
        <authorList>
            <consortium name="NISC Comparative Sequencing Program"/>
            <person name="Wegmann U."/>
            <person name="Louis P."/>
            <person name="Goesmann A."/>
            <person name="Henrissat B."/>
            <person name="Duncan S.H."/>
            <person name="Flint H.J."/>
        </authorList>
    </citation>
    <scope>NUCLEOTIDE SEQUENCE</scope>
    <source>
        <strain evidence="6">KCTC 62575</strain>
    </source>
</reference>
<reference evidence="7 8" key="2">
    <citation type="submission" date="2018-08" db="EMBL/GenBank/DDBJ databases">
        <title>The draft genome of Acinetobacter sichuanensis strain WCHAc060041.</title>
        <authorList>
            <person name="Qin J."/>
            <person name="Feng Y."/>
            <person name="Zong Z."/>
        </authorList>
    </citation>
    <scope>NUCLEOTIDE SEQUENCE [LARGE SCALE GENOMIC DNA]</scope>
    <source>
        <strain evidence="7 8">WCHAc060041</strain>
    </source>
</reference>
<evidence type="ECO:0000313" key="8">
    <source>
        <dbReference type="Proteomes" id="UP000240957"/>
    </source>
</evidence>
<dbReference type="EMBL" id="JBHRSF010000015">
    <property type="protein sequence ID" value="MFC2995062.1"/>
    <property type="molecule type" value="Genomic_DNA"/>
</dbReference>
<dbReference type="SUPFAM" id="SSF56349">
    <property type="entry name" value="DNA breaking-rejoining enzymes"/>
    <property type="match status" value="1"/>
</dbReference>
<dbReference type="InterPro" id="IPR025166">
    <property type="entry name" value="Integrase_DNA_bind_dom"/>
</dbReference>
<dbReference type="GO" id="GO:0003677">
    <property type="term" value="F:DNA binding"/>
    <property type="evidence" value="ECO:0007669"/>
    <property type="project" value="UniProtKB-KW"/>
</dbReference>